<keyword evidence="2" id="KW-1185">Reference proteome</keyword>
<dbReference type="RefSeq" id="WP_152603380.1">
    <property type="nucleotide sequence ID" value="NZ_CABVQD010000020.1"/>
</dbReference>
<dbReference type="Proteomes" id="UP000494330">
    <property type="component" value="Unassembled WGS sequence"/>
</dbReference>
<evidence type="ECO:0000313" key="2">
    <source>
        <dbReference type="Proteomes" id="UP000494330"/>
    </source>
</evidence>
<proteinExistence type="predicted"/>
<protein>
    <submittedName>
        <fullName evidence="1">Uncharacterized protein</fullName>
    </submittedName>
</protein>
<dbReference type="AlphaFoldDB" id="A0A6J5E0R0"/>
<dbReference type="EMBL" id="CABVQD010000020">
    <property type="protein sequence ID" value="VWC06471.1"/>
    <property type="molecule type" value="Genomic_DNA"/>
</dbReference>
<name>A0A6J5E0R0_9BURK</name>
<sequence length="119" mass="13085">MQYVNLLGMHPSCEGLRPFAKSFFDALGVTDREERGSGSYVDGYYLKGSLDGMTFVVAISDEGAHEDVPYWIHISADLADPGALEGAVSQLVRDKALPMGFQLAHIVNFGKRGEQRIDY</sequence>
<reference evidence="1 2" key="1">
    <citation type="submission" date="2019-09" db="EMBL/GenBank/DDBJ databases">
        <authorList>
            <person name="Depoorter E."/>
        </authorList>
    </citation>
    <scope>NUCLEOTIDE SEQUENCE [LARGE SCALE GENOMIC DNA]</scope>
    <source>
        <strain evidence="1">LMG 30113</strain>
    </source>
</reference>
<organism evidence="1 2">
    <name type="scientific">Burkholderia paludis</name>
    <dbReference type="NCBI Taxonomy" id="1506587"/>
    <lineage>
        <taxon>Bacteria</taxon>
        <taxon>Pseudomonadati</taxon>
        <taxon>Pseudomonadota</taxon>
        <taxon>Betaproteobacteria</taxon>
        <taxon>Burkholderiales</taxon>
        <taxon>Burkholderiaceae</taxon>
        <taxon>Burkholderia</taxon>
        <taxon>Burkholderia cepacia complex</taxon>
    </lineage>
</organism>
<accession>A0A6J5E0R0</accession>
<evidence type="ECO:0000313" key="1">
    <source>
        <dbReference type="EMBL" id="VWC06471.1"/>
    </source>
</evidence>
<gene>
    <name evidence="1" type="ORF">BPA30113_05008</name>
</gene>